<dbReference type="RefSeq" id="WP_212522467.1">
    <property type="nucleotide sequence ID" value="NZ_JAGSOH010000220.1"/>
</dbReference>
<keyword evidence="6" id="KW-1185">Reference proteome</keyword>
<dbReference type="InterPro" id="IPR036866">
    <property type="entry name" value="RibonucZ/Hydroxyglut_hydro"/>
</dbReference>
<feature type="signal peptide" evidence="3">
    <location>
        <begin position="1"/>
        <end position="40"/>
    </location>
</feature>
<evidence type="ECO:0000256" key="3">
    <source>
        <dbReference type="SAM" id="SignalP"/>
    </source>
</evidence>
<evidence type="ECO:0000313" key="5">
    <source>
        <dbReference type="EMBL" id="MBR7831357.1"/>
    </source>
</evidence>
<dbReference type="SUPFAM" id="SSF56281">
    <property type="entry name" value="Metallo-hydrolase/oxidoreductase"/>
    <property type="match status" value="1"/>
</dbReference>
<accession>A0A941IMR9</accession>
<proteinExistence type="predicted"/>
<evidence type="ECO:0000313" key="6">
    <source>
        <dbReference type="Proteomes" id="UP000676325"/>
    </source>
</evidence>
<evidence type="ECO:0000256" key="1">
    <source>
        <dbReference type="ARBA" id="ARBA00022759"/>
    </source>
</evidence>
<feature type="domain" description="Metallo-beta-lactamase" evidence="4">
    <location>
        <begin position="88"/>
        <end position="316"/>
    </location>
</feature>
<dbReference type="CDD" id="cd07719">
    <property type="entry name" value="arylsulfatase_AtsA-like_MBL-fold"/>
    <property type="match status" value="1"/>
</dbReference>
<comment type="caution">
    <text evidence="5">The sequence shown here is derived from an EMBL/GenBank/DDBJ whole genome shotgun (WGS) entry which is preliminary data.</text>
</comment>
<dbReference type="PROSITE" id="PS51318">
    <property type="entry name" value="TAT"/>
    <property type="match status" value="1"/>
</dbReference>
<name>A0A941IMR9_9ACTN</name>
<evidence type="ECO:0000256" key="2">
    <source>
        <dbReference type="ARBA" id="ARBA00022801"/>
    </source>
</evidence>
<protein>
    <submittedName>
        <fullName evidence="5">MBL fold metallo-hydrolase</fullName>
    </submittedName>
</protein>
<dbReference type="InterPro" id="IPR006311">
    <property type="entry name" value="TAT_signal"/>
</dbReference>
<dbReference type="InterPro" id="IPR001279">
    <property type="entry name" value="Metallo-B-lactamas"/>
</dbReference>
<dbReference type="InterPro" id="IPR044094">
    <property type="entry name" value="AtsA-like_MBL-fold"/>
</dbReference>
<keyword evidence="1" id="KW-0255">Endonuclease</keyword>
<keyword evidence="3" id="KW-0732">Signal</keyword>
<dbReference type="PANTHER" id="PTHR46018">
    <property type="entry name" value="ZINC PHOSPHODIESTERASE ELAC PROTEIN 1"/>
    <property type="match status" value="1"/>
</dbReference>
<dbReference type="GO" id="GO:0042781">
    <property type="term" value="F:3'-tRNA processing endoribonuclease activity"/>
    <property type="evidence" value="ECO:0007669"/>
    <property type="project" value="TreeGrafter"/>
</dbReference>
<feature type="chain" id="PRO_5036843852" evidence="3">
    <location>
        <begin position="41"/>
        <end position="361"/>
    </location>
</feature>
<reference evidence="5" key="1">
    <citation type="submission" date="2021-04" db="EMBL/GenBank/DDBJ databases">
        <title>Genome based classification of Actinospica acidithermotolerans sp. nov., an actinobacterium isolated from an Indonesian hot spring.</title>
        <authorList>
            <person name="Kusuma A.B."/>
            <person name="Putra K.E."/>
            <person name="Nafisah S."/>
            <person name="Loh J."/>
            <person name="Nouioui I."/>
            <person name="Goodfellow M."/>
        </authorList>
    </citation>
    <scope>NUCLEOTIDE SEQUENCE</scope>
    <source>
        <strain evidence="5">MGRD01-02</strain>
    </source>
</reference>
<evidence type="ECO:0000259" key="4">
    <source>
        <dbReference type="Pfam" id="PF12706"/>
    </source>
</evidence>
<dbReference type="Gene3D" id="3.60.15.10">
    <property type="entry name" value="Ribonuclease Z/Hydroxyacylglutathione hydrolase-like"/>
    <property type="match status" value="1"/>
</dbReference>
<keyword evidence="1" id="KW-0540">Nuclease</keyword>
<organism evidence="5 6">
    <name type="scientific">Actinospica acidithermotolerans</name>
    <dbReference type="NCBI Taxonomy" id="2828514"/>
    <lineage>
        <taxon>Bacteria</taxon>
        <taxon>Bacillati</taxon>
        <taxon>Actinomycetota</taxon>
        <taxon>Actinomycetes</taxon>
        <taxon>Catenulisporales</taxon>
        <taxon>Actinospicaceae</taxon>
        <taxon>Actinospica</taxon>
    </lineage>
</organism>
<keyword evidence="2" id="KW-0378">Hydrolase</keyword>
<dbReference type="PANTHER" id="PTHR46018:SF2">
    <property type="entry name" value="ZINC PHOSPHODIESTERASE ELAC PROTEIN 1"/>
    <property type="match status" value="1"/>
</dbReference>
<dbReference type="Proteomes" id="UP000676325">
    <property type="component" value="Unassembled WGS sequence"/>
</dbReference>
<sequence>MTMCTCDNGAAVNGGTRRGLLGAAAAAAAAGLLIGTPAAAAAAATSSGGSSSESDRFSLVLLGTNGGPPPIAARFGISTALIVNGKTYVIDCGRGAVSQYFRAGLDFTSLAGIFLTHLHSDHTVDYFSFPLLATTAGLTKPIPVYGPGPAGELSLVADAPGQIPGTAALTTLSNQAFAASTTFFLQEHLGVDPASLVDVHEIAQSIAGPVTVFEDENVRVSAILVVHGAAVPAYAYRFDTEYGSVTFSGDTAPTPNIPTLAAGSDILVHEAVDLAYFEAAGTPATLLDHLEKVHTDVSKLGGIAADADAGRLVVTHLSPGDPSLVSEAAWSKALRASAKASGYRGDVLLGADLMRIPILRK</sequence>
<dbReference type="AlphaFoldDB" id="A0A941IMR9"/>
<dbReference type="Pfam" id="PF12706">
    <property type="entry name" value="Lactamase_B_2"/>
    <property type="match status" value="1"/>
</dbReference>
<gene>
    <name evidence="5" type="ORF">KDK95_33945</name>
</gene>
<dbReference type="EMBL" id="JAGSOH010000220">
    <property type="protein sequence ID" value="MBR7831357.1"/>
    <property type="molecule type" value="Genomic_DNA"/>
</dbReference>